<keyword evidence="1 3" id="KW-0238">DNA-binding</keyword>
<dbReference type="SMART" id="SM00342">
    <property type="entry name" value="HTH_ARAC"/>
    <property type="match status" value="1"/>
</dbReference>
<organism evidence="3 4">
    <name type="scientific">Chitinophaga eiseniae</name>
    <dbReference type="NCBI Taxonomy" id="634771"/>
    <lineage>
        <taxon>Bacteria</taxon>
        <taxon>Pseudomonadati</taxon>
        <taxon>Bacteroidota</taxon>
        <taxon>Chitinophagia</taxon>
        <taxon>Chitinophagales</taxon>
        <taxon>Chitinophagaceae</taxon>
        <taxon>Chitinophaga</taxon>
    </lineage>
</organism>
<protein>
    <submittedName>
        <fullName evidence="3">AraC-type DNA-binding protein</fullName>
    </submittedName>
</protein>
<feature type="domain" description="HTH araC/xylS-type" evidence="2">
    <location>
        <begin position="14"/>
        <end position="111"/>
    </location>
</feature>
<evidence type="ECO:0000256" key="1">
    <source>
        <dbReference type="ARBA" id="ARBA00023125"/>
    </source>
</evidence>
<evidence type="ECO:0000259" key="2">
    <source>
        <dbReference type="PROSITE" id="PS01124"/>
    </source>
</evidence>
<dbReference type="PROSITE" id="PS01124">
    <property type="entry name" value="HTH_ARAC_FAMILY_2"/>
    <property type="match status" value="1"/>
</dbReference>
<dbReference type="GO" id="GO:0043565">
    <property type="term" value="F:sequence-specific DNA binding"/>
    <property type="evidence" value="ECO:0007669"/>
    <property type="project" value="InterPro"/>
</dbReference>
<dbReference type="EMBL" id="FUWZ01000002">
    <property type="protein sequence ID" value="SKA22341.1"/>
    <property type="molecule type" value="Genomic_DNA"/>
</dbReference>
<name>A0A1T4S3F1_9BACT</name>
<dbReference type="PANTHER" id="PTHR47504">
    <property type="entry name" value="RIGHT ORIGIN-BINDING PROTEIN"/>
    <property type="match status" value="1"/>
</dbReference>
<accession>A0A1T4S3F1</accession>
<proteinExistence type="predicted"/>
<gene>
    <name evidence="3" type="ORF">SAMN04488128_1021700</name>
</gene>
<reference evidence="4" key="1">
    <citation type="submission" date="2017-02" db="EMBL/GenBank/DDBJ databases">
        <authorList>
            <person name="Varghese N."/>
            <person name="Submissions S."/>
        </authorList>
    </citation>
    <scope>NUCLEOTIDE SEQUENCE [LARGE SCALE GENOMIC DNA]</scope>
    <source>
        <strain evidence="4">DSM 22224</strain>
    </source>
</reference>
<dbReference type="STRING" id="634771.SAMN04488128_1021700"/>
<dbReference type="Gene3D" id="1.10.10.60">
    <property type="entry name" value="Homeodomain-like"/>
    <property type="match status" value="1"/>
</dbReference>
<dbReference type="GO" id="GO:0003700">
    <property type="term" value="F:DNA-binding transcription factor activity"/>
    <property type="evidence" value="ECO:0007669"/>
    <property type="project" value="InterPro"/>
</dbReference>
<dbReference type="AlphaFoldDB" id="A0A1T4S3F1"/>
<dbReference type="InterPro" id="IPR018060">
    <property type="entry name" value="HTH_AraC"/>
</dbReference>
<keyword evidence="4" id="KW-1185">Reference proteome</keyword>
<sequence length="306" mass="35379">MKTTTREHWEWKVQLAIAYAHNNSLIEVKLKTVADMLAVSKDIFSHKFSSLMGEPYARYVKRTRLEAGVGYLRHSNFSISDIGELCRYTGESFAKAIRGWFNTSPSGLRNREYMPAELYTLEQTRIATASQQDFPEYFNMDNTVETRLPDCTLYYNILPSGNDPVKGMVASMARYSRQLRELTTELAMDDPRIIAGTLDVVPVTTYDRMMMYVGLLLPNTPANDMAHYQIIRRYQEAYRLADRQIGDGHYKMLKVPLSFADAGLPMYKFINANCRMGNFYMRTNHFFISLPEPSVSEIYIPWQKRV</sequence>
<dbReference type="InterPro" id="IPR050959">
    <property type="entry name" value="MarA-like"/>
</dbReference>
<dbReference type="OrthoDB" id="9816011at2"/>
<dbReference type="Pfam" id="PF12833">
    <property type="entry name" value="HTH_18"/>
    <property type="match status" value="1"/>
</dbReference>
<dbReference type="RefSeq" id="WP_078670140.1">
    <property type="nucleotide sequence ID" value="NZ_FUWZ01000002.1"/>
</dbReference>
<evidence type="ECO:0000313" key="3">
    <source>
        <dbReference type="EMBL" id="SKA22341.1"/>
    </source>
</evidence>
<dbReference type="PANTHER" id="PTHR47504:SF5">
    <property type="entry name" value="RIGHT ORIGIN-BINDING PROTEIN"/>
    <property type="match status" value="1"/>
</dbReference>
<evidence type="ECO:0000313" key="4">
    <source>
        <dbReference type="Proteomes" id="UP000190367"/>
    </source>
</evidence>
<dbReference type="Proteomes" id="UP000190367">
    <property type="component" value="Unassembled WGS sequence"/>
</dbReference>